<dbReference type="PANTHER" id="PTHR11129:SF3">
    <property type="entry name" value="PROTEIN PRENYLTRANSFERASE ALPHA SUBUNIT REPEAT-CONTAINING PROTEIN 1"/>
    <property type="match status" value="1"/>
</dbReference>
<evidence type="ECO:0000256" key="5">
    <source>
        <dbReference type="SAM" id="MobiDB-lite"/>
    </source>
</evidence>
<sequence>MAEDSRAVRILSDLCGVLRREKNVHDFGFVYCPEPLCNKSPIVVVDGNLGIETWSIKPLYFHAYSQLFHSKHRQHDLKRSGDCSMAVLLLNPDCLSAWNLRKQLVLNKYLKAEEELNLARLVLSKHPKSTETFSQRRWLLQQLFPIAKLEKGNAPRTEFPEDNLAGLHPSVADSLQEQDGENAHRQPHDETLMIFVRAEMEVCELAAGRYPSNYNAWSHRIWVVEHLAGCPPQFLKSELRATKSWVSSHVSDHSGFHYRQFLLGTLTGLSRPNRLYPGSPLRSGLGSDTALPGSLILEELQLILELVMSYPGHEAVWYHRRFVVYLRKTLLCSGSVAAVDQTTGSLGAYGGVELLHMETSSLDKASVKDCPTADQSQQKQQIGNCPTGKQPIENQPIKNRPLARRPFKNGQSEACGGDSQTDTGEDFRRRDAMFPAMQLPSRCSHDRSLLQPASEQVSDQLPPVQTSVQVTSKRPEGVSSLAHDVLPSEVLWLVQHERRFADIAVDGTARSERPAQQRCAENYCRWLENLLTTSGQ</sequence>
<keyword evidence="6" id="KW-1185">Reference proteome</keyword>
<protein>
    <submittedName>
        <fullName evidence="7">Protein prenyltransferase alpha subunit repeat-containing protein 1-like isoform X1</fullName>
    </submittedName>
</protein>
<keyword evidence="3" id="KW-0808">Transferase</keyword>
<comment type="similarity">
    <text evidence="1">Belongs to the protein prenyltransferase subunit alpha family.</text>
</comment>
<dbReference type="GeneID" id="110977298"/>
<dbReference type="Proteomes" id="UP000694845">
    <property type="component" value="Unplaced"/>
</dbReference>
<feature type="region of interest" description="Disordered" evidence="5">
    <location>
        <begin position="366"/>
        <end position="425"/>
    </location>
</feature>
<dbReference type="OrthoDB" id="5358702at2759"/>
<evidence type="ECO:0000256" key="2">
    <source>
        <dbReference type="ARBA" id="ARBA00022602"/>
    </source>
</evidence>
<dbReference type="GO" id="GO:0008318">
    <property type="term" value="F:protein prenyltransferase activity"/>
    <property type="evidence" value="ECO:0007669"/>
    <property type="project" value="InterPro"/>
</dbReference>
<evidence type="ECO:0000256" key="1">
    <source>
        <dbReference type="ARBA" id="ARBA00006734"/>
    </source>
</evidence>
<dbReference type="KEGG" id="aplc:110977298"/>
<dbReference type="AlphaFoldDB" id="A0A8B7Y1E0"/>
<dbReference type="Gene3D" id="1.25.40.120">
    <property type="entry name" value="Protein prenylyltransferase"/>
    <property type="match status" value="1"/>
</dbReference>
<dbReference type="SUPFAM" id="SSF48439">
    <property type="entry name" value="Protein prenylyltransferase"/>
    <property type="match status" value="1"/>
</dbReference>
<dbReference type="GO" id="GO:0005737">
    <property type="term" value="C:cytoplasm"/>
    <property type="evidence" value="ECO:0007669"/>
    <property type="project" value="TreeGrafter"/>
</dbReference>
<name>A0A8B7Y1E0_ACAPL</name>
<accession>A0A8B7Y1E0</accession>
<keyword evidence="2" id="KW-0637">Prenyltransferase</keyword>
<dbReference type="InterPro" id="IPR002088">
    <property type="entry name" value="Prenyl_trans_a"/>
</dbReference>
<reference evidence="7" key="1">
    <citation type="submission" date="2025-08" db="UniProtKB">
        <authorList>
            <consortium name="RefSeq"/>
        </authorList>
    </citation>
    <scope>IDENTIFICATION</scope>
</reference>
<feature type="compositionally biased region" description="Polar residues" evidence="5">
    <location>
        <begin position="451"/>
        <end position="464"/>
    </location>
</feature>
<dbReference type="RefSeq" id="XP_022086978.1">
    <property type="nucleotide sequence ID" value="XM_022231286.1"/>
</dbReference>
<gene>
    <name evidence="7" type="primary">LOC110977298</name>
</gene>
<proteinExistence type="inferred from homology"/>
<evidence type="ECO:0000313" key="7">
    <source>
        <dbReference type="RefSeq" id="XP_022086978.1"/>
    </source>
</evidence>
<dbReference type="Pfam" id="PF01239">
    <property type="entry name" value="PPTA"/>
    <property type="match status" value="4"/>
</dbReference>
<feature type="compositionally biased region" description="Polar residues" evidence="5">
    <location>
        <begin position="373"/>
        <end position="384"/>
    </location>
</feature>
<evidence type="ECO:0000256" key="3">
    <source>
        <dbReference type="ARBA" id="ARBA00022679"/>
    </source>
</evidence>
<dbReference type="PANTHER" id="PTHR11129">
    <property type="entry name" value="PROTEIN FARNESYLTRANSFERASE ALPHA SUBUNIT/RAB GERANYLGERANYL TRANSFERASE ALPHA SUBUNIT"/>
    <property type="match status" value="1"/>
</dbReference>
<feature type="region of interest" description="Disordered" evidence="5">
    <location>
        <begin position="438"/>
        <end position="464"/>
    </location>
</feature>
<evidence type="ECO:0000313" key="6">
    <source>
        <dbReference type="Proteomes" id="UP000694845"/>
    </source>
</evidence>
<keyword evidence="4" id="KW-0677">Repeat</keyword>
<organism evidence="6 7">
    <name type="scientific">Acanthaster planci</name>
    <name type="common">Crown-of-thorns starfish</name>
    <dbReference type="NCBI Taxonomy" id="133434"/>
    <lineage>
        <taxon>Eukaryota</taxon>
        <taxon>Metazoa</taxon>
        <taxon>Echinodermata</taxon>
        <taxon>Eleutherozoa</taxon>
        <taxon>Asterozoa</taxon>
        <taxon>Asteroidea</taxon>
        <taxon>Valvatacea</taxon>
        <taxon>Valvatida</taxon>
        <taxon>Acanthasteridae</taxon>
        <taxon>Acanthaster</taxon>
    </lineage>
</organism>
<dbReference type="PROSITE" id="PS51147">
    <property type="entry name" value="PFTA"/>
    <property type="match status" value="2"/>
</dbReference>
<evidence type="ECO:0000256" key="4">
    <source>
        <dbReference type="ARBA" id="ARBA00022737"/>
    </source>
</evidence>